<evidence type="ECO:0000256" key="2">
    <source>
        <dbReference type="ARBA" id="ARBA00022723"/>
    </source>
</evidence>
<keyword evidence="2" id="KW-0479">Metal-binding</keyword>
<organism evidence="5 6">
    <name type="scientific">Apatococcus fuscideae</name>
    <dbReference type="NCBI Taxonomy" id="2026836"/>
    <lineage>
        <taxon>Eukaryota</taxon>
        <taxon>Viridiplantae</taxon>
        <taxon>Chlorophyta</taxon>
        <taxon>core chlorophytes</taxon>
        <taxon>Trebouxiophyceae</taxon>
        <taxon>Chlorellales</taxon>
        <taxon>Chlorellaceae</taxon>
        <taxon>Apatococcus</taxon>
    </lineage>
</organism>
<dbReference type="InterPro" id="IPR002828">
    <property type="entry name" value="SurE-like_Pase/nucleotidase"/>
</dbReference>
<feature type="non-terminal residue" evidence="5">
    <location>
        <position position="361"/>
    </location>
</feature>
<reference evidence="5 6" key="1">
    <citation type="journal article" date="2024" name="Nat. Commun.">
        <title>Phylogenomics reveals the evolutionary origins of lichenization in chlorophyte algae.</title>
        <authorList>
            <person name="Puginier C."/>
            <person name="Libourel C."/>
            <person name="Otte J."/>
            <person name="Skaloud P."/>
            <person name="Haon M."/>
            <person name="Grisel S."/>
            <person name="Petersen M."/>
            <person name="Berrin J.G."/>
            <person name="Delaux P.M."/>
            <person name="Dal Grande F."/>
            <person name="Keller J."/>
        </authorList>
    </citation>
    <scope>NUCLEOTIDE SEQUENCE [LARGE SCALE GENOMIC DNA]</scope>
    <source>
        <strain evidence="5 6">SAG 2523</strain>
    </source>
</reference>
<dbReference type="InterPro" id="IPR030048">
    <property type="entry name" value="SurE"/>
</dbReference>
<protein>
    <recommendedName>
        <fullName evidence="4">Survival protein SurE-like phosphatase/nucleotidase domain-containing protein</fullName>
    </recommendedName>
</protein>
<name>A0AAW1TGE6_9CHLO</name>
<dbReference type="Gene3D" id="3.40.1210.10">
    <property type="entry name" value="Survival protein SurE-like phosphatase/nucleotidase"/>
    <property type="match status" value="1"/>
</dbReference>
<accession>A0AAW1TGE6</accession>
<feature type="domain" description="Survival protein SurE-like phosphatase/nucleotidase" evidence="4">
    <location>
        <begin position="11"/>
        <end position="205"/>
    </location>
</feature>
<comment type="caution">
    <text evidence="5">The sequence shown here is derived from an EMBL/GenBank/DDBJ whole genome shotgun (WGS) entry which is preliminary data.</text>
</comment>
<evidence type="ECO:0000313" key="5">
    <source>
        <dbReference type="EMBL" id="KAK9868508.1"/>
    </source>
</evidence>
<evidence type="ECO:0000259" key="4">
    <source>
        <dbReference type="Pfam" id="PF01975"/>
    </source>
</evidence>
<dbReference type="SUPFAM" id="SSF64167">
    <property type="entry name" value="SurE-like"/>
    <property type="match status" value="1"/>
</dbReference>
<sequence>MEFQRTGRPTILVSNDDGIEAPGLRALVLALHTANFAKIIVCAPDTERSAQSHAITLTRQLQASQRLVQGAEKAWAVDGTPADTVQLALSGSLFEDNIDLCLSGINRGDNCGIHVIYSGTVGAAREASIKGVPAMALSLDDYSPTTTAGYSSGATFAAALTKSMLGLLPGTENLMDDLVGAVVNVNFPSGSQADVRGIQMTHQSGACVEAGFQEHPAVSSTPAANTTGPAEDVQQRVFRAHMSQMRPQRYVSVTPLTLRCDIPFGQAAGASHHPSPRVPHAVASIVKAAAAEMGVPAWLSTTSSWLLCKLELALQGSLLDHLSVPTRDVTKMADQAILSEEDRVVVMRFGHDLTSNVCKWM</sequence>
<keyword evidence="6" id="KW-1185">Reference proteome</keyword>
<evidence type="ECO:0000256" key="3">
    <source>
        <dbReference type="ARBA" id="ARBA00022801"/>
    </source>
</evidence>
<gene>
    <name evidence="5" type="ORF">WJX84_010580</name>
</gene>
<dbReference type="AlphaFoldDB" id="A0AAW1TGE6"/>
<dbReference type="GO" id="GO:0008252">
    <property type="term" value="F:nucleotidase activity"/>
    <property type="evidence" value="ECO:0007669"/>
    <property type="project" value="InterPro"/>
</dbReference>
<dbReference type="PANTHER" id="PTHR30457">
    <property type="entry name" value="5'-NUCLEOTIDASE SURE"/>
    <property type="match status" value="1"/>
</dbReference>
<evidence type="ECO:0000313" key="6">
    <source>
        <dbReference type="Proteomes" id="UP001485043"/>
    </source>
</evidence>
<dbReference type="InterPro" id="IPR036523">
    <property type="entry name" value="SurE-like_sf"/>
</dbReference>
<proteinExistence type="inferred from homology"/>
<dbReference type="NCBIfam" id="TIGR00087">
    <property type="entry name" value="surE"/>
    <property type="match status" value="1"/>
</dbReference>
<dbReference type="Pfam" id="PF01975">
    <property type="entry name" value="SurE"/>
    <property type="match status" value="1"/>
</dbReference>
<dbReference type="GO" id="GO:0046872">
    <property type="term" value="F:metal ion binding"/>
    <property type="evidence" value="ECO:0007669"/>
    <property type="project" value="UniProtKB-KW"/>
</dbReference>
<evidence type="ECO:0000256" key="1">
    <source>
        <dbReference type="ARBA" id="ARBA00011062"/>
    </source>
</evidence>
<dbReference type="Proteomes" id="UP001485043">
    <property type="component" value="Unassembled WGS sequence"/>
</dbReference>
<keyword evidence="3" id="KW-0378">Hydrolase</keyword>
<dbReference type="EMBL" id="JALJOV010000025">
    <property type="protein sequence ID" value="KAK9868508.1"/>
    <property type="molecule type" value="Genomic_DNA"/>
</dbReference>
<comment type="similarity">
    <text evidence="1">Belongs to the SurE nucleotidase family.</text>
</comment>
<dbReference type="PANTHER" id="PTHR30457:SF0">
    <property type="entry name" value="PHOSPHATASE, PUTATIVE (AFU_ORTHOLOGUE AFUA_4G01070)-RELATED"/>
    <property type="match status" value="1"/>
</dbReference>